<dbReference type="InterPro" id="IPR036721">
    <property type="entry name" value="RCK_C_sf"/>
</dbReference>
<dbReference type="Pfam" id="PF02080">
    <property type="entry name" value="TrkA_C"/>
    <property type="match status" value="1"/>
</dbReference>
<evidence type="ECO:0000256" key="6">
    <source>
        <dbReference type="ARBA" id="ARBA00022989"/>
    </source>
</evidence>
<sequence length="556" mass="59957">MNWFESLLFKDSVAHAALIYCLTIAFGVLLGRVKILGISLGVTWVLFAGIFFSHFGLIINKDVEHFVKEFGLILFVYTVGLQVGPGFFSSLKKQGLTFNLLAASIVGLGALVTLALHFLTGQPLHILAGVMSGAVTNTPGLGAAQEALRDVHGPAAAAMINELNLGYAVAYPFGVIGIILVLIIIQKISGINLKKELENYNQKLTEHSDSLAILNVKLENPNLFNQPLSILFKTLNLHFVVSRIRKGNEVITPNKETLMQQDDVLMIVASKSDFSKLKLLIGQQTGEDLTQKQGNTIVQHIVVTHDEVTHKPIKELVLKERGYYNITRINRAGIEFIATGSSTLQIGDVLTVVGETEAVGRFANLLGNSLKRLDHPQLAPIFFGILIGILFGSIPIAISGMPAPVKIGLAGGPLIVALIISRFGSRFHLATYVTHSANLMLREIGIVLFLASVGLSSGEHFVEILSNGDGLTWMGYGAIITAVPLLVVGFVSKYVFKKSYFEICGLLSGASTDPPALAFATHASGCDAPAVTYATVYPLTMILRILIAQFIILLFG</sequence>
<keyword evidence="5 8" id="KW-0812">Transmembrane</keyword>
<dbReference type="InterPro" id="IPR006037">
    <property type="entry name" value="RCK_C"/>
</dbReference>
<gene>
    <name evidence="10" type="ordered locus">Solca_2778</name>
</gene>
<evidence type="ECO:0000313" key="10">
    <source>
        <dbReference type="EMBL" id="AFD07805.1"/>
    </source>
</evidence>
<feature type="domain" description="RCK C-terminal" evidence="9">
    <location>
        <begin position="201"/>
        <end position="283"/>
    </location>
</feature>
<name>H8KS17_SOLCM</name>
<comment type="similarity">
    <text evidence="2">Belongs to the AAE transporter (TC 2.A.81) family.</text>
</comment>
<feature type="transmembrane region" description="Helical" evidence="8">
    <location>
        <begin position="100"/>
        <end position="119"/>
    </location>
</feature>
<organism evidence="10 11">
    <name type="scientific">Solitalea canadensis (strain ATCC 29591 / DSM 3403 / JCM 21819 / LMG 8368 / NBRC 15130 / NCIMB 12057 / USAM 9D)</name>
    <name type="common">Flexibacter canadensis</name>
    <dbReference type="NCBI Taxonomy" id="929556"/>
    <lineage>
        <taxon>Bacteria</taxon>
        <taxon>Pseudomonadati</taxon>
        <taxon>Bacteroidota</taxon>
        <taxon>Sphingobacteriia</taxon>
        <taxon>Sphingobacteriales</taxon>
        <taxon>Sphingobacteriaceae</taxon>
        <taxon>Solitalea</taxon>
    </lineage>
</organism>
<dbReference type="PROSITE" id="PS51202">
    <property type="entry name" value="RCK_C"/>
    <property type="match status" value="2"/>
</dbReference>
<dbReference type="OrthoDB" id="9155749at2"/>
<protein>
    <submittedName>
        <fullName evidence="10">Putative permease</fullName>
    </submittedName>
</protein>
<keyword evidence="4" id="KW-1003">Cell membrane</keyword>
<feature type="transmembrane region" description="Helical" evidence="8">
    <location>
        <begin position="378"/>
        <end position="398"/>
    </location>
</feature>
<dbReference type="RefSeq" id="WP_014681032.1">
    <property type="nucleotide sequence ID" value="NC_017770.1"/>
</dbReference>
<comment type="subcellular location">
    <subcellularLocation>
        <location evidence="1">Cell membrane</location>
        <topology evidence="1">Multi-pass membrane protein</topology>
    </subcellularLocation>
</comment>
<dbReference type="PANTHER" id="PTHR30445:SF3">
    <property type="entry name" value="TRANSPORT PROTEIN YIDE-RELATED"/>
    <property type="match status" value="1"/>
</dbReference>
<keyword evidence="3" id="KW-0813">Transport</keyword>
<evidence type="ECO:0000256" key="8">
    <source>
        <dbReference type="SAM" id="Phobius"/>
    </source>
</evidence>
<keyword evidence="11" id="KW-1185">Reference proteome</keyword>
<evidence type="ECO:0000256" key="5">
    <source>
        <dbReference type="ARBA" id="ARBA00022692"/>
    </source>
</evidence>
<dbReference type="STRING" id="929556.Solca_2778"/>
<feature type="transmembrane region" description="Helical" evidence="8">
    <location>
        <begin position="165"/>
        <end position="185"/>
    </location>
</feature>
<dbReference type="AlphaFoldDB" id="H8KS17"/>
<feature type="transmembrane region" description="Helical" evidence="8">
    <location>
        <begin position="70"/>
        <end position="88"/>
    </location>
</feature>
<dbReference type="InterPro" id="IPR050144">
    <property type="entry name" value="AAE_transporter"/>
</dbReference>
<feature type="transmembrane region" description="Helical" evidence="8">
    <location>
        <begin position="535"/>
        <end position="555"/>
    </location>
</feature>
<dbReference type="SUPFAM" id="SSF116726">
    <property type="entry name" value="TrkA C-terminal domain-like"/>
    <property type="match status" value="2"/>
</dbReference>
<dbReference type="NCBIfam" id="NF003007">
    <property type="entry name" value="PRK03818.1"/>
    <property type="match status" value="1"/>
</dbReference>
<proteinExistence type="inferred from homology"/>
<evidence type="ECO:0000256" key="3">
    <source>
        <dbReference type="ARBA" id="ARBA00022448"/>
    </source>
</evidence>
<evidence type="ECO:0000256" key="4">
    <source>
        <dbReference type="ARBA" id="ARBA00022475"/>
    </source>
</evidence>
<feature type="transmembrane region" description="Helical" evidence="8">
    <location>
        <begin position="474"/>
        <end position="496"/>
    </location>
</feature>
<accession>H8KS17</accession>
<feature type="transmembrane region" description="Helical" evidence="8">
    <location>
        <begin position="444"/>
        <end position="462"/>
    </location>
</feature>
<evidence type="ECO:0000256" key="1">
    <source>
        <dbReference type="ARBA" id="ARBA00004651"/>
    </source>
</evidence>
<dbReference type="NCBIfam" id="TIGR01625">
    <property type="entry name" value="YidE_YbjL_dupl"/>
    <property type="match status" value="2"/>
</dbReference>
<dbReference type="Pfam" id="PF06826">
    <property type="entry name" value="Asp-Al_Ex"/>
    <property type="match status" value="2"/>
</dbReference>
<dbReference type="KEGG" id="scn:Solca_2778"/>
<reference evidence="10" key="1">
    <citation type="submission" date="2012-02" db="EMBL/GenBank/DDBJ databases">
        <title>The complete genome of Solitalea canadensis DSM 3403.</title>
        <authorList>
            <consortium name="US DOE Joint Genome Institute (JGI-PGF)"/>
            <person name="Lucas S."/>
            <person name="Copeland A."/>
            <person name="Lapidus A."/>
            <person name="Glavina del Rio T."/>
            <person name="Dalin E."/>
            <person name="Tice H."/>
            <person name="Bruce D."/>
            <person name="Goodwin L."/>
            <person name="Pitluck S."/>
            <person name="Peters L."/>
            <person name="Ovchinnikova G."/>
            <person name="Lu M."/>
            <person name="Kyrpides N."/>
            <person name="Mavromatis K."/>
            <person name="Ivanova N."/>
            <person name="Brettin T."/>
            <person name="Detter J.C."/>
            <person name="Han C."/>
            <person name="Larimer F."/>
            <person name="Land M."/>
            <person name="Hauser L."/>
            <person name="Markowitz V."/>
            <person name="Cheng J.-F."/>
            <person name="Hugenholtz P."/>
            <person name="Woyke T."/>
            <person name="Wu D."/>
            <person name="Spring S."/>
            <person name="Schroeder M."/>
            <person name="Kopitz M."/>
            <person name="Brambilla E."/>
            <person name="Klenk H.-P."/>
            <person name="Eisen J.A."/>
        </authorList>
    </citation>
    <scope>NUCLEOTIDE SEQUENCE</scope>
    <source>
        <strain evidence="10">DSM 3403</strain>
    </source>
</reference>
<feature type="transmembrane region" description="Helical" evidence="8">
    <location>
        <begin position="12"/>
        <end position="31"/>
    </location>
</feature>
<dbReference type="Gene3D" id="3.30.70.1450">
    <property type="entry name" value="Regulator of K+ conductance, C-terminal domain"/>
    <property type="match status" value="2"/>
</dbReference>
<feature type="domain" description="RCK C-terminal" evidence="9">
    <location>
        <begin position="284"/>
        <end position="368"/>
    </location>
</feature>
<evidence type="ECO:0000313" key="11">
    <source>
        <dbReference type="Proteomes" id="UP000007590"/>
    </source>
</evidence>
<evidence type="ECO:0000256" key="7">
    <source>
        <dbReference type="ARBA" id="ARBA00023136"/>
    </source>
</evidence>
<evidence type="ECO:0000259" key="9">
    <source>
        <dbReference type="PROSITE" id="PS51202"/>
    </source>
</evidence>
<dbReference type="GO" id="GO:0005886">
    <property type="term" value="C:plasma membrane"/>
    <property type="evidence" value="ECO:0007669"/>
    <property type="project" value="UniProtKB-SubCell"/>
</dbReference>
<dbReference type="GO" id="GO:0008324">
    <property type="term" value="F:monoatomic cation transmembrane transporter activity"/>
    <property type="evidence" value="ECO:0007669"/>
    <property type="project" value="InterPro"/>
</dbReference>
<dbReference type="Proteomes" id="UP000007590">
    <property type="component" value="Chromosome"/>
</dbReference>
<dbReference type="PANTHER" id="PTHR30445">
    <property type="entry name" value="K(+)_H(+) ANTIPORTER SUBUNIT KHTT"/>
    <property type="match status" value="1"/>
</dbReference>
<dbReference type="eggNOG" id="COG0569">
    <property type="taxonomic scope" value="Bacteria"/>
</dbReference>
<dbReference type="EMBL" id="CP003349">
    <property type="protein sequence ID" value="AFD07805.1"/>
    <property type="molecule type" value="Genomic_DNA"/>
</dbReference>
<dbReference type="HOGENOM" id="CLU_035023_3_1_10"/>
<feature type="transmembrane region" description="Helical" evidence="8">
    <location>
        <begin position="38"/>
        <end position="58"/>
    </location>
</feature>
<keyword evidence="6 8" id="KW-1133">Transmembrane helix</keyword>
<evidence type="ECO:0000256" key="2">
    <source>
        <dbReference type="ARBA" id="ARBA00009854"/>
    </source>
</evidence>
<keyword evidence="7 8" id="KW-0472">Membrane</keyword>
<dbReference type="InterPro" id="IPR006512">
    <property type="entry name" value="YidE_YbjL"/>
</dbReference>
<feature type="transmembrane region" description="Helical" evidence="8">
    <location>
        <begin position="404"/>
        <end position="423"/>
    </location>
</feature>
<dbReference type="eggNOG" id="COG2985">
    <property type="taxonomic scope" value="Bacteria"/>
</dbReference>
<dbReference type="GO" id="GO:0006813">
    <property type="term" value="P:potassium ion transport"/>
    <property type="evidence" value="ECO:0007669"/>
    <property type="project" value="InterPro"/>
</dbReference>